<sequence length="140" mass="15245">MAGKRAPHLEGPRDTGAASTMGGYWASQNGRSRQNQSCGDRSISALGVACSSHVKRYQRFPLASRNTRNKAHEQPASRNTALCSRLCLFAAPPPDVTTVLATDWSWRHEAPKHRRQTSSVPPASYVNSRTTSINVNVVDG</sequence>
<feature type="compositionally biased region" description="Polar residues" evidence="1">
    <location>
        <begin position="26"/>
        <end position="38"/>
    </location>
</feature>
<gene>
    <name evidence="2" type="ORF">NDU88_010843</name>
</gene>
<name>A0AAV7R1P9_PLEWA</name>
<keyword evidence="3" id="KW-1185">Reference proteome</keyword>
<dbReference type="AlphaFoldDB" id="A0AAV7R1P9"/>
<evidence type="ECO:0000256" key="1">
    <source>
        <dbReference type="SAM" id="MobiDB-lite"/>
    </source>
</evidence>
<dbReference type="Proteomes" id="UP001066276">
    <property type="component" value="Chromosome 6"/>
</dbReference>
<feature type="region of interest" description="Disordered" evidence="1">
    <location>
        <begin position="1"/>
        <end position="38"/>
    </location>
</feature>
<proteinExistence type="predicted"/>
<comment type="caution">
    <text evidence="2">The sequence shown here is derived from an EMBL/GenBank/DDBJ whole genome shotgun (WGS) entry which is preliminary data.</text>
</comment>
<protein>
    <submittedName>
        <fullName evidence="2">Uncharacterized protein</fullName>
    </submittedName>
</protein>
<organism evidence="2 3">
    <name type="scientific">Pleurodeles waltl</name>
    <name type="common">Iberian ribbed newt</name>
    <dbReference type="NCBI Taxonomy" id="8319"/>
    <lineage>
        <taxon>Eukaryota</taxon>
        <taxon>Metazoa</taxon>
        <taxon>Chordata</taxon>
        <taxon>Craniata</taxon>
        <taxon>Vertebrata</taxon>
        <taxon>Euteleostomi</taxon>
        <taxon>Amphibia</taxon>
        <taxon>Batrachia</taxon>
        <taxon>Caudata</taxon>
        <taxon>Salamandroidea</taxon>
        <taxon>Salamandridae</taxon>
        <taxon>Pleurodelinae</taxon>
        <taxon>Pleurodeles</taxon>
    </lineage>
</organism>
<evidence type="ECO:0000313" key="3">
    <source>
        <dbReference type="Proteomes" id="UP001066276"/>
    </source>
</evidence>
<evidence type="ECO:0000313" key="2">
    <source>
        <dbReference type="EMBL" id="KAJ1144545.1"/>
    </source>
</evidence>
<reference evidence="2" key="1">
    <citation type="journal article" date="2022" name="bioRxiv">
        <title>Sequencing and chromosome-scale assembly of the giantPleurodeles waltlgenome.</title>
        <authorList>
            <person name="Brown T."/>
            <person name="Elewa A."/>
            <person name="Iarovenko S."/>
            <person name="Subramanian E."/>
            <person name="Araus A.J."/>
            <person name="Petzold A."/>
            <person name="Susuki M."/>
            <person name="Suzuki K.-i.T."/>
            <person name="Hayashi T."/>
            <person name="Toyoda A."/>
            <person name="Oliveira C."/>
            <person name="Osipova E."/>
            <person name="Leigh N.D."/>
            <person name="Simon A."/>
            <person name="Yun M.H."/>
        </authorList>
    </citation>
    <scope>NUCLEOTIDE SEQUENCE</scope>
    <source>
        <strain evidence="2">20211129_DDA</strain>
        <tissue evidence="2">Liver</tissue>
    </source>
</reference>
<accession>A0AAV7R1P9</accession>
<dbReference type="EMBL" id="JANPWB010000010">
    <property type="protein sequence ID" value="KAJ1144545.1"/>
    <property type="molecule type" value="Genomic_DNA"/>
</dbReference>